<dbReference type="InterPro" id="IPR004482">
    <property type="entry name" value="Mg_chelat-rel"/>
</dbReference>
<dbReference type="PANTHER" id="PTHR32039:SF7">
    <property type="entry name" value="COMPETENCE PROTEIN COMM"/>
    <property type="match status" value="1"/>
</dbReference>
<dbReference type="InterPro" id="IPR027417">
    <property type="entry name" value="P-loop_NTPase"/>
</dbReference>
<gene>
    <name evidence="3" type="ORF">EBQ10_10940</name>
</gene>
<dbReference type="PANTHER" id="PTHR32039">
    <property type="entry name" value="MAGNESIUM-CHELATASE SUBUNIT CHLI"/>
    <property type="match status" value="1"/>
</dbReference>
<comment type="similarity">
    <text evidence="1">Belongs to the Mg-chelatase subunits D/I family. ComM subfamily.</text>
</comment>
<dbReference type="RefSeq" id="WP_108725960.1">
    <property type="nucleotide sequence ID" value="NZ_CP029001.1"/>
</dbReference>
<dbReference type="InterPro" id="IPR020568">
    <property type="entry name" value="Ribosomal_Su5_D2-typ_SF"/>
</dbReference>
<organism evidence="3 4">
    <name type="scientific">Trueperella pyogenes</name>
    <dbReference type="NCBI Taxonomy" id="1661"/>
    <lineage>
        <taxon>Bacteria</taxon>
        <taxon>Bacillati</taxon>
        <taxon>Actinomycetota</taxon>
        <taxon>Actinomycetes</taxon>
        <taxon>Actinomycetales</taxon>
        <taxon>Actinomycetaceae</taxon>
        <taxon>Trueperella</taxon>
    </lineage>
</organism>
<dbReference type="AlphaFoldDB" id="A0A3S9QP76"/>
<dbReference type="InterPro" id="IPR025158">
    <property type="entry name" value="Mg_chelat-rel_C"/>
</dbReference>
<dbReference type="GO" id="GO:0005524">
    <property type="term" value="F:ATP binding"/>
    <property type="evidence" value="ECO:0007669"/>
    <property type="project" value="UniProtKB-KW"/>
</dbReference>
<evidence type="ECO:0000256" key="1">
    <source>
        <dbReference type="ARBA" id="ARBA00006354"/>
    </source>
</evidence>
<dbReference type="NCBIfam" id="TIGR00368">
    <property type="entry name" value="YifB family Mg chelatase-like AAA ATPase"/>
    <property type="match status" value="1"/>
</dbReference>
<accession>A0A3S9QP76</accession>
<dbReference type="Proteomes" id="UP000275951">
    <property type="component" value="Chromosome"/>
</dbReference>
<dbReference type="PRINTS" id="PR00830">
    <property type="entry name" value="ENDOLAPTASE"/>
</dbReference>
<dbReference type="Pfam" id="PF01078">
    <property type="entry name" value="Mg_chelatase"/>
    <property type="match status" value="1"/>
</dbReference>
<evidence type="ECO:0000259" key="2">
    <source>
        <dbReference type="SMART" id="SM00382"/>
    </source>
</evidence>
<dbReference type="Gene3D" id="3.40.50.300">
    <property type="entry name" value="P-loop containing nucleotide triphosphate hydrolases"/>
    <property type="match status" value="1"/>
</dbReference>
<protein>
    <submittedName>
        <fullName evidence="3">ATP-binding protein</fullName>
    </submittedName>
</protein>
<dbReference type="Pfam" id="PF13541">
    <property type="entry name" value="ChlI"/>
    <property type="match status" value="1"/>
</dbReference>
<keyword evidence="3" id="KW-0547">Nucleotide-binding</keyword>
<dbReference type="Pfam" id="PF13335">
    <property type="entry name" value="Mg_chelatase_C"/>
    <property type="match status" value="1"/>
</dbReference>
<dbReference type="SUPFAM" id="SSF52540">
    <property type="entry name" value="P-loop containing nucleoside triphosphate hydrolases"/>
    <property type="match status" value="1"/>
</dbReference>
<keyword evidence="3" id="KW-0067">ATP-binding</keyword>
<evidence type="ECO:0000313" key="4">
    <source>
        <dbReference type="Proteomes" id="UP000275951"/>
    </source>
</evidence>
<dbReference type="EMBL" id="CP033905">
    <property type="protein sequence ID" value="AZR07747.1"/>
    <property type="molecule type" value="Genomic_DNA"/>
</dbReference>
<dbReference type="InterPro" id="IPR014721">
    <property type="entry name" value="Ribsml_uS5_D2-typ_fold_subgr"/>
</dbReference>
<reference evidence="3 4" key="1">
    <citation type="submission" date="2018-11" db="EMBL/GenBank/DDBJ databases">
        <title>Multidrug-resistant genes are associated with an 42-kb island TGI1 carrying a complex class 1 integron in a Trueperella pyogenes.</title>
        <authorList>
            <person name="Dong W."/>
        </authorList>
    </citation>
    <scope>NUCLEOTIDE SEQUENCE [LARGE SCALE GENOMIC DNA]</scope>
    <source>
        <strain evidence="3 4">TP4</strain>
    </source>
</reference>
<dbReference type="InterPro" id="IPR003593">
    <property type="entry name" value="AAA+_ATPase"/>
</dbReference>
<sequence length="508" mass="53889">MSAVAVVVGRARSVSLVGIEAVPILVEAVQLNGLPSFQIVGLPDTAVNEARERLRAGFHAIGLTWPNRRLTVNLSPADVLKSGTSFDLSIAVAILGSMGFAVGHDAVVLGELGLDGSIRPVSGILPALLAAQNSGTRMAIVPRGNREEAMLVEGIEVIGAHHLAQVALLCGVPGLIVPGPQESTAEPLELPQSVPDLSEVCGQEEAVLALEIAAAGGHHMLMVGPPGVGKSMLARRVPGILPDLSTSEALEVAAIASLRGERISSLPVRPPFAAPHHTASSVAMVGGGSGIPRPGAITAAHRGVLFLDEYPEFAARAIQALRQPLEDGFIDLARSKANVRFPARFQLIAAANPCRCGHRLDPGGTCTCTSRDLRLYEVSLGGPVRDRIDIHITLRRPSKADLRRGGTFTSAALKAEVAEARERQARRFASLPYERNADVPGSWLRRNTQLTNATMSRFEEGIMRGYLSLRGYDRILRLAWSIADLAGHDGPSEDDVAMAFMISGRMEE</sequence>
<dbReference type="SUPFAM" id="SSF54211">
    <property type="entry name" value="Ribosomal protein S5 domain 2-like"/>
    <property type="match status" value="1"/>
</dbReference>
<feature type="domain" description="AAA+ ATPase" evidence="2">
    <location>
        <begin position="216"/>
        <end position="398"/>
    </location>
</feature>
<dbReference type="Gene3D" id="3.30.230.10">
    <property type="match status" value="1"/>
</dbReference>
<proteinExistence type="inferred from homology"/>
<evidence type="ECO:0000313" key="3">
    <source>
        <dbReference type="EMBL" id="AZR07747.1"/>
    </source>
</evidence>
<name>A0A3S9QP76_9ACTO</name>
<dbReference type="InterPro" id="IPR045006">
    <property type="entry name" value="CHLI-like"/>
</dbReference>
<dbReference type="SMART" id="SM00382">
    <property type="entry name" value="AAA"/>
    <property type="match status" value="1"/>
</dbReference>
<dbReference type="InterPro" id="IPR000523">
    <property type="entry name" value="Mg_chelatse_chII-like_cat_dom"/>
</dbReference>